<comment type="caution">
    <text evidence="4">The sequence shown here is derived from an EMBL/GenBank/DDBJ whole genome shotgun (WGS) entry which is preliminary data.</text>
</comment>
<dbReference type="Proteomes" id="UP001370758">
    <property type="component" value="Unassembled WGS sequence"/>
</dbReference>
<dbReference type="PANTHER" id="PTHR47706:SF9">
    <property type="entry name" value="NMRA-LIKE DOMAIN-CONTAINING PROTEIN-RELATED"/>
    <property type="match status" value="1"/>
</dbReference>
<dbReference type="GO" id="GO:0016491">
    <property type="term" value="F:oxidoreductase activity"/>
    <property type="evidence" value="ECO:0007669"/>
    <property type="project" value="UniProtKB-KW"/>
</dbReference>
<keyword evidence="2" id="KW-0560">Oxidoreductase</keyword>
<dbReference type="SUPFAM" id="SSF51735">
    <property type="entry name" value="NAD(P)-binding Rossmann-fold domains"/>
    <property type="match status" value="1"/>
</dbReference>
<accession>A0AAV9W3G4</accession>
<dbReference type="PANTHER" id="PTHR47706">
    <property type="entry name" value="NMRA-LIKE FAMILY PROTEIN"/>
    <property type="match status" value="1"/>
</dbReference>
<proteinExistence type="predicted"/>
<keyword evidence="1" id="KW-0521">NADP</keyword>
<evidence type="ECO:0000313" key="5">
    <source>
        <dbReference type="Proteomes" id="UP001370758"/>
    </source>
</evidence>
<evidence type="ECO:0000313" key="4">
    <source>
        <dbReference type="EMBL" id="KAK6501169.1"/>
    </source>
</evidence>
<dbReference type="EMBL" id="JAVHJL010000006">
    <property type="protein sequence ID" value="KAK6501169.1"/>
    <property type="molecule type" value="Genomic_DNA"/>
</dbReference>
<evidence type="ECO:0000256" key="1">
    <source>
        <dbReference type="ARBA" id="ARBA00022857"/>
    </source>
</evidence>
<dbReference type="InterPro" id="IPR008030">
    <property type="entry name" value="NmrA-like"/>
</dbReference>
<evidence type="ECO:0000256" key="2">
    <source>
        <dbReference type="ARBA" id="ARBA00023002"/>
    </source>
</evidence>
<keyword evidence="5" id="KW-1185">Reference proteome</keyword>
<organism evidence="4 5">
    <name type="scientific">Arthrobotrys musiformis</name>
    <dbReference type="NCBI Taxonomy" id="47236"/>
    <lineage>
        <taxon>Eukaryota</taxon>
        <taxon>Fungi</taxon>
        <taxon>Dikarya</taxon>
        <taxon>Ascomycota</taxon>
        <taxon>Pezizomycotina</taxon>
        <taxon>Orbiliomycetes</taxon>
        <taxon>Orbiliales</taxon>
        <taxon>Orbiliaceae</taxon>
        <taxon>Arthrobotrys</taxon>
    </lineage>
</organism>
<dbReference type="Pfam" id="PF05368">
    <property type="entry name" value="NmrA"/>
    <property type="match status" value="1"/>
</dbReference>
<protein>
    <recommendedName>
        <fullName evidence="3">NmrA-like domain-containing protein</fullName>
    </recommendedName>
</protein>
<evidence type="ECO:0000259" key="3">
    <source>
        <dbReference type="Pfam" id="PF05368"/>
    </source>
</evidence>
<dbReference type="Gene3D" id="3.40.50.720">
    <property type="entry name" value="NAD(P)-binding Rossmann-like Domain"/>
    <property type="match status" value="1"/>
</dbReference>
<name>A0AAV9W3G4_9PEZI</name>
<feature type="domain" description="NmrA-like" evidence="3">
    <location>
        <begin position="7"/>
        <end position="227"/>
    </location>
</feature>
<dbReference type="InterPro" id="IPR051609">
    <property type="entry name" value="NmrA/Isoflavone_reductase-like"/>
</dbReference>
<dbReference type="InterPro" id="IPR036291">
    <property type="entry name" value="NAD(P)-bd_dom_sf"/>
</dbReference>
<reference evidence="4 5" key="1">
    <citation type="submission" date="2023-08" db="EMBL/GenBank/DDBJ databases">
        <authorList>
            <person name="Palmer J.M."/>
        </authorList>
    </citation>
    <scope>NUCLEOTIDE SEQUENCE [LARGE SCALE GENOMIC DNA]</scope>
    <source>
        <strain evidence="4 5">TWF481</strain>
    </source>
</reference>
<sequence>MAKLPVVAVAGGTGVLGKEIVRALLDPQFRSRYQDVVLLTRNAASPNALEGISKGAIAREYSTDNDQTIAAALAGVDILVNVVAPVDKEFESKIAAAVTSPSSNVKLYLPSEFGVEHYLHDFKHPVWGKKKIHFEAVSARKDLKVCLVFPGLFTEHSIGPWFGLNTKEGKYEFIGSGDTPVSFTSIVDIGNAVASALANIPVESFPEKLYFSGDAVSLRQVAELMKDAGAGEIKVSNLDLAEYKAKTTSNAESDPAACLRFLMAEGKINNEKNDNELVNPGEKVWKWKKMKGYAQETRGRPWANL</sequence>
<gene>
    <name evidence="4" type="ORF">TWF481_009016</name>
</gene>
<dbReference type="AlphaFoldDB" id="A0AAV9W3G4"/>